<comment type="pathway">
    <text evidence="2 10">Bacterial outer membrane biogenesis; LPS core biosynthesis.</text>
</comment>
<comment type="catalytic activity">
    <reaction evidence="7 10">
        <text>lipid IVA (E. coli) + CMP-3-deoxy-beta-D-manno-octulosonate = alpha-Kdo-(2-&gt;6)-lipid IVA (E. coli) + CMP + H(+)</text>
        <dbReference type="Rhea" id="RHEA:28066"/>
        <dbReference type="ChEBI" id="CHEBI:15378"/>
        <dbReference type="ChEBI" id="CHEBI:58603"/>
        <dbReference type="ChEBI" id="CHEBI:60364"/>
        <dbReference type="ChEBI" id="CHEBI:60377"/>
        <dbReference type="ChEBI" id="CHEBI:85987"/>
        <dbReference type="EC" id="2.4.99.12"/>
    </reaction>
</comment>
<reference evidence="12 13" key="1">
    <citation type="submission" date="2009-08" db="EMBL/GenBank/DDBJ databases">
        <title>The draft genome of Rhodobacter sp. SW2.</title>
        <authorList>
            <consortium name="US DOE Joint Genome Institute (JGI-PGF)"/>
            <person name="Lucas S."/>
            <person name="Copeland A."/>
            <person name="Lapidus A."/>
            <person name="Glavina del Rio T."/>
            <person name="Tice H."/>
            <person name="Bruce D."/>
            <person name="Goodwin L."/>
            <person name="Pitluck S."/>
            <person name="Larimer F."/>
            <person name="Land M.L."/>
            <person name="Hauser L."/>
            <person name="Emerson D."/>
        </authorList>
    </citation>
    <scope>NUCLEOTIDE SEQUENCE [LARGE SCALE GENOMIC DNA]</scope>
    <source>
        <strain evidence="12 13">SW2</strain>
    </source>
</reference>
<evidence type="ECO:0000256" key="4">
    <source>
        <dbReference type="ARBA" id="ARBA00019077"/>
    </source>
</evidence>
<dbReference type="InterPro" id="IPR007507">
    <property type="entry name" value="Glycos_transf_N"/>
</dbReference>
<keyword evidence="10" id="KW-0448">Lipopolysaccharide biosynthesis</keyword>
<evidence type="ECO:0000256" key="7">
    <source>
        <dbReference type="ARBA" id="ARBA00049183"/>
    </source>
</evidence>
<feature type="site" description="Transition state stabilizer" evidence="9">
    <location>
        <position position="206"/>
    </location>
</feature>
<dbReference type="GO" id="GO:0043842">
    <property type="term" value="F:Kdo transferase activity"/>
    <property type="evidence" value="ECO:0007669"/>
    <property type="project" value="UniProtKB-EC"/>
</dbReference>
<evidence type="ECO:0000256" key="1">
    <source>
        <dbReference type="ARBA" id="ARBA00003394"/>
    </source>
</evidence>
<dbReference type="Gene3D" id="3.40.50.2000">
    <property type="entry name" value="Glycogen Phosphorylase B"/>
    <property type="match status" value="1"/>
</dbReference>
<dbReference type="PANTHER" id="PTHR42755">
    <property type="entry name" value="3-DEOXY-MANNO-OCTULOSONATE CYTIDYLYLTRANSFERASE"/>
    <property type="match status" value="1"/>
</dbReference>
<keyword evidence="10" id="KW-1003">Cell membrane</keyword>
<proteinExistence type="inferred from homology"/>
<comment type="caution">
    <text evidence="12">The sequence shown here is derived from an EMBL/GenBank/DDBJ whole genome shotgun (WGS) entry which is preliminary data.</text>
</comment>
<evidence type="ECO:0000256" key="9">
    <source>
        <dbReference type="PIRSR" id="PIRSR639901-2"/>
    </source>
</evidence>
<dbReference type="STRING" id="371731.Rsw2DRAFT_1471"/>
<dbReference type="GO" id="GO:0009244">
    <property type="term" value="P:lipopolysaccharide core region biosynthetic process"/>
    <property type="evidence" value="ECO:0007669"/>
    <property type="project" value="UniProtKB-UniRule"/>
</dbReference>
<dbReference type="PANTHER" id="PTHR42755:SF1">
    <property type="entry name" value="3-DEOXY-D-MANNO-OCTULOSONIC ACID TRANSFERASE, MITOCHONDRIAL-RELATED"/>
    <property type="match status" value="1"/>
</dbReference>
<dbReference type="RefSeq" id="WP_008029563.1">
    <property type="nucleotide sequence ID" value="NZ_ACYY01000007.1"/>
</dbReference>
<dbReference type="InterPro" id="IPR039901">
    <property type="entry name" value="Kdotransferase"/>
</dbReference>
<dbReference type="AlphaFoldDB" id="C8S093"/>
<sequence length="412" mass="43374">MQFYRFLMRLALPVLLAMVLVQILRGRLPRAALAERLGRAGVRPSGRLLWLHGASNGELTSVRWLVERLLADDPSLSLLVTCNSASGRAMVQGWGLPRLSVQLAPFDVPGVVRRHLARWQPQALVTVENELWPERLRQMAALGPVLLIGARMSQRSADRWARLAPGVMGETLQRLRAVSAQDAGSEARLLALGLPEGRLLSRLMLKAQAAPVQAVAPFEQPVPRARCLLAASTHEGEDALILDAFAAARAAGRFDLLILAPRHPRRSAAIAGLIAARGFDFATRSKGEVPGPRTAVYLADTLGEMAGWYGMAGVTIIGGSFGEAGGHTPYEPAALGSALIHGPSVANFAESFAALDAGGAAVSVADGKGLAGALLALDAGEQQRLAARAQAVLVPGDDATALLEAIRAALSG</sequence>
<organism evidence="12 13">
    <name type="scientific">Rhodobacter ferrooxidans</name>
    <dbReference type="NCBI Taxonomy" id="371731"/>
    <lineage>
        <taxon>Bacteria</taxon>
        <taxon>Pseudomonadati</taxon>
        <taxon>Pseudomonadota</taxon>
        <taxon>Alphaproteobacteria</taxon>
        <taxon>Rhodobacterales</taxon>
        <taxon>Rhodobacter group</taxon>
        <taxon>Rhodobacter</taxon>
    </lineage>
</organism>
<comment type="subcellular location">
    <subcellularLocation>
        <location evidence="10">Cell membrane</location>
    </subcellularLocation>
</comment>
<evidence type="ECO:0000259" key="11">
    <source>
        <dbReference type="Pfam" id="PF04413"/>
    </source>
</evidence>
<comment type="function">
    <text evidence="1 10">Involved in lipopolysaccharide (LPS) biosynthesis. Catalyzes the transfer of 3-deoxy-D-manno-octulosonate (Kdo) residue(s) from CMP-Kdo to lipid IV(A), the tetraacyldisaccharide-1,4'-bisphosphate precursor of lipid A.</text>
</comment>
<dbReference type="Gene3D" id="3.40.50.11720">
    <property type="entry name" value="3-Deoxy-D-manno-octulosonic-acid transferase, N-terminal domain"/>
    <property type="match status" value="1"/>
</dbReference>
<dbReference type="UniPathway" id="UPA00958"/>
<dbReference type="OrthoDB" id="9789797at2"/>
<comment type="similarity">
    <text evidence="10">Belongs to the glycosyltransferase group 1 family.</text>
</comment>
<evidence type="ECO:0000256" key="5">
    <source>
        <dbReference type="ARBA" id="ARBA00022679"/>
    </source>
</evidence>
<dbReference type="EC" id="2.4.99.12" evidence="3 10"/>
<protein>
    <recommendedName>
        <fullName evidence="4 10">3-deoxy-D-manno-octulosonic acid transferase</fullName>
        <shortName evidence="10">Kdo transferase</shortName>
        <ecNumber evidence="3 10">2.4.99.12</ecNumber>
    </recommendedName>
    <alternativeName>
        <fullName evidence="6 10">Lipid IV(A) 3-deoxy-D-manno-octulosonic acid transferase</fullName>
    </alternativeName>
</protein>
<name>C8S093_9RHOB</name>
<dbReference type="Proteomes" id="UP000010121">
    <property type="component" value="Unassembled WGS sequence"/>
</dbReference>
<evidence type="ECO:0000256" key="10">
    <source>
        <dbReference type="RuleBase" id="RU365103"/>
    </source>
</evidence>
<dbReference type="GO" id="GO:0005886">
    <property type="term" value="C:plasma membrane"/>
    <property type="evidence" value="ECO:0007669"/>
    <property type="project" value="UniProtKB-SubCell"/>
</dbReference>
<keyword evidence="5 10" id="KW-0808">Transferase</keyword>
<keyword evidence="10" id="KW-0472">Membrane</keyword>
<evidence type="ECO:0000256" key="8">
    <source>
        <dbReference type="PIRSR" id="PIRSR639901-1"/>
    </source>
</evidence>
<evidence type="ECO:0000256" key="3">
    <source>
        <dbReference type="ARBA" id="ARBA00012621"/>
    </source>
</evidence>
<gene>
    <name evidence="12" type="ORF">Rsw2DRAFT_1471</name>
</gene>
<dbReference type="EMBL" id="ACYY01000007">
    <property type="protein sequence ID" value="EEW25702.1"/>
    <property type="molecule type" value="Genomic_DNA"/>
</dbReference>
<dbReference type="eggNOG" id="COG1519">
    <property type="taxonomic scope" value="Bacteria"/>
</dbReference>
<keyword evidence="13" id="KW-1185">Reference proteome</keyword>
<feature type="site" description="Transition state stabilizer" evidence="9">
    <location>
        <position position="128"/>
    </location>
</feature>
<dbReference type="Pfam" id="PF04413">
    <property type="entry name" value="Glycos_transf_N"/>
    <property type="match status" value="1"/>
</dbReference>
<feature type="active site" description="Proton acceptor" evidence="8">
    <location>
        <position position="58"/>
    </location>
</feature>
<dbReference type="InterPro" id="IPR038107">
    <property type="entry name" value="Glycos_transf_N_sf"/>
</dbReference>
<evidence type="ECO:0000313" key="12">
    <source>
        <dbReference type="EMBL" id="EEW25702.1"/>
    </source>
</evidence>
<feature type="domain" description="3-deoxy-D-manno-octulosonic-acid transferase N-terminal" evidence="11">
    <location>
        <begin position="33"/>
        <end position="199"/>
    </location>
</feature>
<dbReference type="GO" id="GO:0009245">
    <property type="term" value="P:lipid A biosynthetic process"/>
    <property type="evidence" value="ECO:0007669"/>
    <property type="project" value="TreeGrafter"/>
</dbReference>
<evidence type="ECO:0000256" key="2">
    <source>
        <dbReference type="ARBA" id="ARBA00004713"/>
    </source>
</evidence>
<evidence type="ECO:0000256" key="6">
    <source>
        <dbReference type="ARBA" id="ARBA00031445"/>
    </source>
</evidence>
<accession>C8S093</accession>
<evidence type="ECO:0000313" key="13">
    <source>
        <dbReference type="Proteomes" id="UP000010121"/>
    </source>
</evidence>